<evidence type="ECO:0000256" key="2">
    <source>
        <dbReference type="ARBA" id="ARBA00009150"/>
    </source>
</evidence>
<evidence type="ECO:0000256" key="4">
    <source>
        <dbReference type="ARBA" id="ARBA00022927"/>
    </source>
</evidence>
<dbReference type="EnsemblPlants" id="AET2Gv20116700.21">
    <property type="protein sequence ID" value="AET2Gv20116700.21"/>
    <property type="gene ID" value="AET2Gv20116700"/>
</dbReference>
<keyword evidence="8" id="KW-1185">Reference proteome</keyword>
<organism evidence="7 8">
    <name type="scientific">Aegilops tauschii subsp. strangulata</name>
    <name type="common">Goatgrass</name>
    <dbReference type="NCBI Taxonomy" id="200361"/>
    <lineage>
        <taxon>Eukaryota</taxon>
        <taxon>Viridiplantae</taxon>
        <taxon>Streptophyta</taxon>
        <taxon>Embryophyta</taxon>
        <taxon>Tracheophyta</taxon>
        <taxon>Spermatophyta</taxon>
        <taxon>Magnoliopsida</taxon>
        <taxon>Liliopsida</taxon>
        <taxon>Poales</taxon>
        <taxon>Poaceae</taxon>
        <taxon>BOP clade</taxon>
        <taxon>Pooideae</taxon>
        <taxon>Triticodae</taxon>
        <taxon>Triticeae</taxon>
        <taxon>Triticinae</taxon>
        <taxon>Aegilops</taxon>
    </lineage>
</organism>
<dbReference type="Proteomes" id="UP000015105">
    <property type="component" value="Chromosome 2D"/>
</dbReference>
<dbReference type="GO" id="GO:0005829">
    <property type="term" value="C:cytosol"/>
    <property type="evidence" value="ECO:0007669"/>
    <property type="project" value="GOC"/>
</dbReference>
<accession>A0A453AFJ7</accession>
<reference evidence="8" key="1">
    <citation type="journal article" date="2014" name="Science">
        <title>Ancient hybridizations among the ancestral genomes of bread wheat.</title>
        <authorList>
            <consortium name="International Wheat Genome Sequencing Consortium,"/>
            <person name="Marcussen T."/>
            <person name="Sandve S.R."/>
            <person name="Heier L."/>
            <person name="Spannagl M."/>
            <person name="Pfeifer M."/>
            <person name="Jakobsen K.S."/>
            <person name="Wulff B.B."/>
            <person name="Steuernagel B."/>
            <person name="Mayer K.F."/>
            <person name="Olsen O.A."/>
        </authorList>
    </citation>
    <scope>NUCLEOTIDE SEQUENCE [LARGE SCALE GENOMIC DNA]</scope>
    <source>
        <strain evidence="8">cv. AL8/78</strain>
    </source>
</reference>
<sequence>MLPVLISRKLDSDSVTGDRAANSDAGGHSLPNKLRSLSSEGFVQLLSAIFRIVLVHLLQAAEVKKIVQWITRNLDGNMSSDDTNPVIQHGGSVDFSQGNDNGVTSRVSNTVTCSTTKLPLFQGKATDMSSTNSKKNARADMLRESTEAVFAACDAAHGRWAKLIGVRADLHPKLRILEFLIIHNIKEESIAGTEKIGGRLGYNIRGLSA</sequence>
<keyword evidence="4" id="KW-0653">Protein transport</keyword>
<evidence type="ECO:0000313" key="8">
    <source>
        <dbReference type="Proteomes" id="UP000015105"/>
    </source>
</evidence>
<evidence type="ECO:0000313" key="7">
    <source>
        <dbReference type="EnsemblPlants" id="AET2Gv20116700.21"/>
    </source>
</evidence>
<keyword evidence="5" id="KW-0333">Golgi apparatus</keyword>
<evidence type="ECO:0000256" key="3">
    <source>
        <dbReference type="ARBA" id="ARBA00022448"/>
    </source>
</evidence>
<keyword evidence="3" id="KW-0813">Transport</keyword>
<dbReference type="AlphaFoldDB" id="A0A453AFJ7"/>
<name>A0A453AFJ7_AEGTS</name>
<keyword evidence="6" id="KW-0175">Coiled coil</keyword>
<evidence type="ECO:0000256" key="5">
    <source>
        <dbReference type="ARBA" id="ARBA00023034"/>
    </source>
</evidence>
<dbReference type="Gramene" id="AET2Gv20116700.21">
    <property type="protein sequence ID" value="AET2Gv20116700.21"/>
    <property type="gene ID" value="AET2Gv20116700"/>
</dbReference>
<reference evidence="8" key="2">
    <citation type="journal article" date="2017" name="Nat. Plants">
        <title>The Aegilops tauschii genome reveals multiple impacts of transposons.</title>
        <authorList>
            <person name="Zhao G."/>
            <person name="Zou C."/>
            <person name="Li K."/>
            <person name="Wang K."/>
            <person name="Li T."/>
            <person name="Gao L."/>
            <person name="Zhang X."/>
            <person name="Wang H."/>
            <person name="Yang Z."/>
            <person name="Liu X."/>
            <person name="Jiang W."/>
            <person name="Mao L."/>
            <person name="Kong X."/>
            <person name="Jiao Y."/>
            <person name="Jia J."/>
        </authorList>
    </citation>
    <scope>NUCLEOTIDE SEQUENCE [LARGE SCALE GENOMIC DNA]</scope>
    <source>
        <strain evidence="8">cv. AL8/78</strain>
    </source>
</reference>
<dbReference type="GO" id="GO:0015031">
    <property type="term" value="P:protein transport"/>
    <property type="evidence" value="ECO:0007669"/>
    <property type="project" value="UniProtKB-KW"/>
</dbReference>
<dbReference type="GO" id="GO:0019905">
    <property type="term" value="F:syntaxin binding"/>
    <property type="evidence" value="ECO:0007669"/>
    <property type="project" value="TreeGrafter"/>
</dbReference>
<dbReference type="InterPro" id="IPR039745">
    <property type="entry name" value="Vps54"/>
</dbReference>
<dbReference type="GO" id="GO:0042147">
    <property type="term" value="P:retrograde transport, endosome to Golgi"/>
    <property type="evidence" value="ECO:0007669"/>
    <property type="project" value="InterPro"/>
</dbReference>
<dbReference type="PANTHER" id="PTHR12965">
    <property type="entry name" value="VACUOLAR PROTEIN SORTING 54"/>
    <property type="match status" value="1"/>
</dbReference>
<dbReference type="PANTHER" id="PTHR12965:SF0">
    <property type="entry name" value="VACUOLAR PROTEIN SORTING-ASSOCIATED PROTEIN 54"/>
    <property type="match status" value="1"/>
</dbReference>
<dbReference type="GO" id="GO:0000938">
    <property type="term" value="C:GARP complex"/>
    <property type="evidence" value="ECO:0007669"/>
    <property type="project" value="InterPro"/>
</dbReference>
<reference evidence="7" key="4">
    <citation type="submission" date="2019-03" db="UniProtKB">
        <authorList>
            <consortium name="EnsemblPlants"/>
        </authorList>
    </citation>
    <scope>IDENTIFICATION</scope>
</reference>
<evidence type="ECO:0000256" key="1">
    <source>
        <dbReference type="ARBA" id="ARBA00004601"/>
    </source>
</evidence>
<comment type="subcellular location">
    <subcellularLocation>
        <location evidence="1">Golgi apparatus</location>
        <location evidence="1">trans-Golgi network</location>
    </subcellularLocation>
</comment>
<protein>
    <submittedName>
        <fullName evidence="7">Uncharacterized protein</fullName>
    </submittedName>
</protein>
<dbReference type="GO" id="GO:0006896">
    <property type="term" value="P:Golgi to vacuole transport"/>
    <property type="evidence" value="ECO:0007669"/>
    <property type="project" value="TreeGrafter"/>
</dbReference>
<proteinExistence type="inferred from homology"/>
<reference evidence="7" key="3">
    <citation type="journal article" date="2017" name="Nature">
        <title>Genome sequence of the progenitor of the wheat D genome Aegilops tauschii.</title>
        <authorList>
            <person name="Luo M.C."/>
            <person name="Gu Y.Q."/>
            <person name="Puiu D."/>
            <person name="Wang H."/>
            <person name="Twardziok S.O."/>
            <person name="Deal K.R."/>
            <person name="Huo N."/>
            <person name="Zhu T."/>
            <person name="Wang L."/>
            <person name="Wang Y."/>
            <person name="McGuire P.E."/>
            <person name="Liu S."/>
            <person name="Long H."/>
            <person name="Ramasamy R.K."/>
            <person name="Rodriguez J.C."/>
            <person name="Van S.L."/>
            <person name="Yuan L."/>
            <person name="Wang Z."/>
            <person name="Xia Z."/>
            <person name="Xiao L."/>
            <person name="Anderson O.D."/>
            <person name="Ouyang S."/>
            <person name="Liang Y."/>
            <person name="Zimin A.V."/>
            <person name="Pertea G."/>
            <person name="Qi P."/>
            <person name="Bennetzen J.L."/>
            <person name="Dai X."/>
            <person name="Dawson M.W."/>
            <person name="Muller H.G."/>
            <person name="Kugler K."/>
            <person name="Rivarola-Duarte L."/>
            <person name="Spannagl M."/>
            <person name="Mayer K.F.X."/>
            <person name="Lu F.H."/>
            <person name="Bevan M.W."/>
            <person name="Leroy P."/>
            <person name="Li P."/>
            <person name="You F.M."/>
            <person name="Sun Q."/>
            <person name="Liu Z."/>
            <person name="Lyons E."/>
            <person name="Wicker T."/>
            <person name="Salzberg S.L."/>
            <person name="Devos K.M."/>
            <person name="Dvorak J."/>
        </authorList>
    </citation>
    <scope>NUCLEOTIDE SEQUENCE [LARGE SCALE GENOMIC DNA]</scope>
    <source>
        <strain evidence="7">cv. AL8/78</strain>
    </source>
</reference>
<reference evidence="7" key="5">
    <citation type="journal article" date="2021" name="G3 (Bethesda)">
        <title>Aegilops tauschii genome assembly Aet v5.0 features greater sequence contiguity and improved annotation.</title>
        <authorList>
            <person name="Wang L."/>
            <person name="Zhu T."/>
            <person name="Rodriguez J.C."/>
            <person name="Deal K.R."/>
            <person name="Dubcovsky J."/>
            <person name="McGuire P.E."/>
            <person name="Lux T."/>
            <person name="Spannagl M."/>
            <person name="Mayer K.F.X."/>
            <person name="Baldrich P."/>
            <person name="Meyers B.C."/>
            <person name="Huo N."/>
            <person name="Gu Y.Q."/>
            <person name="Zhou H."/>
            <person name="Devos K.M."/>
            <person name="Bennetzen J.L."/>
            <person name="Unver T."/>
            <person name="Budak H."/>
            <person name="Gulick P.J."/>
            <person name="Galiba G."/>
            <person name="Kalapos B."/>
            <person name="Nelson D.R."/>
            <person name="Li P."/>
            <person name="You F.M."/>
            <person name="Luo M.C."/>
            <person name="Dvorak J."/>
        </authorList>
    </citation>
    <scope>NUCLEOTIDE SEQUENCE [LARGE SCALE GENOMIC DNA]</scope>
    <source>
        <strain evidence="7">cv. AL8/78</strain>
    </source>
</reference>
<evidence type="ECO:0000256" key="6">
    <source>
        <dbReference type="ARBA" id="ARBA00023054"/>
    </source>
</evidence>
<comment type="similarity">
    <text evidence="2">Belongs to the VPS54 family.</text>
</comment>